<comment type="catalytic activity">
    <reaction evidence="5 7">
        <text>AMP + ATP = 2 ADP</text>
        <dbReference type="Rhea" id="RHEA:12973"/>
        <dbReference type="ChEBI" id="CHEBI:30616"/>
        <dbReference type="ChEBI" id="CHEBI:456215"/>
        <dbReference type="ChEBI" id="CHEBI:456216"/>
        <dbReference type="EC" id="2.7.4.3"/>
    </reaction>
</comment>
<name>A0A832G1R9_9BACT</name>
<feature type="binding site" evidence="5">
    <location>
        <position position="133"/>
    </location>
    <ligand>
        <name>Zn(2+)</name>
        <dbReference type="ChEBI" id="CHEBI:29105"/>
        <note>structural</note>
    </ligand>
</feature>
<comment type="function">
    <text evidence="5">Catalyzes the reversible transfer of the terminal phosphate group between ATP and AMP. Plays an important role in cellular energy homeostasis and in adenine nucleotide metabolism.</text>
</comment>
<feature type="region of interest" description="NMP" evidence="5">
    <location>
        <begin position="30"/>
        <end position="59"/>
    </location>
</feature>
<comment type="domain">
    <text evidence="5">Consists of three domains, a large central CORE domain and two small peripheral domains, NMPbind and LID, which undergo movements during catalysis. The LID domain closes over the site of phosphoryl transfer upon ATP binding. Assembling and dissambling the active center during each catalytic cycle provides an effective means to prevent ATP hydrolysis. Some bacteria have evolved a zinc-coordinating structure that stabilizes the LID domain.</text>
</comment>
<feature type="region of interest" description="LID" evidence="5">
    <location>
        <begin position="126"/>
        <end position="163"/>
    </location>
</feature>
<keyword evidence="5" id="KW-0963">Cytoplasm</keyword>
<feature type="binding site" evidence="5">
    <location>
        <position position="199"/>
    </location>
    <ligand>
        <name>ATP</name>
        <dbReference type="ChEBI" id="CHEBI:30616"/>
    </ligand>
</feature>
<accession>A0A832G1R9</accession>
<comment type="subcellular location">
    <subcellularLocation>
        <location evidence="5 7">Cytoplasm</location>
    </subcellularLocation>
</comment>
<feature type="binding site" evidence="5">
    <location>
        <position position="127"/>
    </location>
    <ligand>
        <name>ATP</name>
        <dbReference type="ChEBI" id="CHEBI:30616"/>
    </ligand>
</feature>
<dbReference type="EMBL" id="DSVI01000004">
    <property type="protein sequence ID" value="HGT46988.1"/>
    <property type="molecule type" value="Genomic_DNA"/>
</dbReference>
<feature type="binding site" evidence="5">
    <location>
        <position position="160"/>
    </location>
    <ligand>
        <name>AMP</name>
        <dbReference type="ChEBI" id="CHEBI:456215"/>
    </ligand>
</feature>
<feature type="binding site" evidence="5">
    <location>
        <begin position="57"/>
        <end position="59"/>
    </location>
    <ligand>
        <name>AMP</name>
        <dbReference type="ChEBI" id="CHEBI:456215"/>
    </ligand>
</feature>
<feature type="binding site" evidence="5">
    <location>
        <begin position="10"/>
        <end position="15"/>
    </location>
    <ligand>
        <name>ATP</name>
        <dbReference type="ChEBI" id="CHEBI:30616"/>
    </ligand>
</feature>
<comment type="similarity">
    <text evidence="5 6">Belongs to the adenylate kinase family.</text>
</comment>
<evidence type="ECO:0000256" key="3">
    <source>
        <dbReference type="ARBA" id="ARBA00022741"/>
    </source>
</evidence>
<gene>
    <name evidence="5" type="primary">adk</name>
    <name evidence="8" type="ORF">ENS56_03025</name>
</gene>
<dbReference type="SUPFAM" id="SSF52540">
    <property type="entry name" value="P-loop containing nucleoside triphosphate hydrolases"/>
    <property type="match status" value="1"/>
</dbReference>
<dbReference type="NCBIfam" id="TIGR01351">
    <property type="entry name" value="adk"/>
    <property type="match status" value="1"/>
</dbReference>
<feature type="binding site" evidence="5">
    <location>
        <begin position="85"/>
        <end position="88"/>
    </location>
    <ligand>
        <name>AMP</name>
        <dbReference type="ChEBI" id="CHEBI:456215"/>
    </ligand>
</feature>
<feature type="binding site" evidence="5">
    <location>
        <position position="171"/>
    </location>
    <ligand>
        <name>AMP</name>
        <dbReference type="ChEBI" id="CHEBI:456215"/>
    </ligand>
</feature>
<dbReference type="HAMAP" id="MF_00235">
    <property type="entry name" value="Adenylate_kinase_Adk"/>
    <property type="match status" value="1"/>
</dbReference>
<evidence type="ECO:0000256" key="7">
    <source>
        <dbReference type="RuleBase" id="RU003331"/>
    </source>
</evidence>
<evidence type="ECO:0000256" key="5">
    <source>
        <dbReference type="HAMAP-Rule" id="MF_00235"/>
    </source>
</evidence>
<protein>
    <recommendedName>
        <fullName evidence="5 7">Adenylate kinase</fullName>
        <shortName evidence="5">AK</shortName>
        <ecNumber evidence="5 7">2.7.4.3</ecNumber>
    </recommendedName>
    <alternativeName>
        <fullName evidence="5">ATP-AMP transphosphorylase</fullName>
    </alternativeName>
    <alternativeName>
        <fullName evidence="5">ATP:AMP phosphotransferase</fullName>
    </alternativeName>
    <alternativeName>
        <fullName evidence="5">Adenylate monophosphate kinase</fullName>
    </alternativeName>
</protein>
<reference evidence="8" key="1">
    <citation type="journal article" date="2020" name="mSystems">
        <title>Genome- and Community-Level Interaction Insights into Carbon Utilization and Element Cycling Functions of Hydrothermarchaeota in Hydrothermal Sediment.</title>
        <authorList>
            <person name="Zhou Z."/>
            <person name="Liu Y."/>
            <person name="Xu W."/>
            <person name="Pan J."/>
            <person name="Luo Z.H."/>
            <person name="Li M."/>
        </authorList>
    </citation>
    <scope>NUCLEOTIDE SEQUENCE [LARGE SCALE GENOMIC DNA]</scope>
    <source>
        <strain evidence="8">SpSt-500</strain>
    </source>
</reference>
<keyword evidence="3 5" id="KW-0547">Nucleotide-binding</keyword>
<dbReference type="InterPro" id="IPR033690">
    <property type="entry name" value="Adenylat_kinase_CS"/>
</dbReference>
<feature type="binding site" evidence="5">
    <location>
        <position position="92"/>
    </location>
    <ligand>
        <name>AMP</name>
        <dbReference type="ChEBI" id="CHEBI:456215"/>
    </ligand>
</feature>
<dbReference type="InterPro" id="IPR006259">
    <property type="entry name" value="Adenyl_kin_sub"/>
</dbReference>
<feature type="binding site" evidence="5">
    <location>
        <position position="31"/>
    </location>
    <ligand>
        <name>AMP</name>
        <dbReference type="ChEBI" id="CHEBI:456215"/>
    </ligand>
</feature>
<feature type="binding site" evidence="5">
    <location>
        <position position="151"/>
    </location>
    <ligand>
        <name>Zn(2+)</name>
        <dbReference type="ChEBI" id="CHEBI:29105"/>
        <note>structural</note>
    </ligand>
</feature>
<dbReference type="PRINTS" id="PR00094">
    <property type="entry name" value="ADENYLTKNASE"/>
</dbReference>
<dbReference type="NCBIfam" id="NF001380">
    <property type="entry name" value="PRK00279.1-2"/>
    <property type="match status" value="1"/>
</dbReference>
<evidence type="ECO:0000256" key="6">
    <source>
        <dbReference type="RuleBase" id="RU003330"/>
    </source>
</evidence>
<dbReference type="FunFam" id="3.40.50.300:FF:000106">
    <property type="entry name" value="Adenylate kinase mitochondrial"/>
    <property type="match status" value="1"/>
</dbReference>
<dbReference type="Pfam" id="PF00406">
    <property type="entry name" value="ADK"/>
    <property type="match status" value="1"/>
</dbReference>
<dbReference type="InterPro" id="IPR000850">
    <property type="entry name" value="Adenylat/UMP-CMP_kin"/>
</dbReference>
<dbReference type="PROSITE" id="PS00113">
    <property type="entry name" value="ADENYLATE_KINASE"/>
    <property type="match status" value="1"/>
</dbReference>
<comment type="caution">
    <text evidence="5">Lacks conserved residue(s) required for the propagation of feature annotation.</text>
</comment>
<keyword evidence="4 5" id="KW-0418">Kinase</keyword>
<organism evidence="8">
    <name type="scientific">Ignavibacterium album</name>
    <dbReference type="NCBI Taxonomy" id="591197"/>
    <lineage>
        <taxon>Bacteria</taxon>
        <taxon>Pseudomonadati</taxon>
        <taxon>Ignavibacteriota</taxon>
        <taxon>Ignavibacteria</taxon>
        <taxon>Ignavibacteriales</taxon>
        <taxon>Ignavibacteriaceae</taxon>
        <taxon>Ignavibacterium</taxon>
    </lineage>
</organism>
<dbReference type="PANTHER" id="PTHR23359">
    <property type="entry name" value="NUCLEOTIDE KINASE"/>
    <property type="match status" value="1"/>
</dbReference>
<keyword evidence="5" id="KW-0862">Zinc</keyword>
<dbReference type="UniPathway" id="UPA00588">
    <property type="reaction ID" value="UER00649"/>
</dbReference>
<dbReference type="GO" id="GO:0004017">
    <property type="term" value="F:AMP kinase activity"/>
    <property type="evidence" value="ECO:0007669"/>
    <property type="project" value="UniProtKB-UniRule"/>
</dbReference>
<dbReference type="CDD" id="cd01428">
    <property type="entry name" value="ADK"/>
    <property type="match status" value="1"/>
</dbReference>
<dbReference type="NCBIfam" id="NF011100">
    <property type="entry name" value="PRK14527.1"/>
    <property type="match status" value="1"/>
</dbReference>
<dbReference type="GO" id="GO:0005737">
    <property type="term" value="C:cytoplasm"/>
    <property type="evidence" value="ECO:0007669"/>
    <property type="project" value="UniProtKB-SubCell"/>
</dbReference>
<dbReference type="GO" id="GO:0044209">
    <property type="term" value="P:AMP salvage"/>
    <property type="evidence" value="ECO:0007669"/>
    <property type="project" value="UniProtKB-UniRule"/>
</dbReference>
<proteinExistence type="inferred from homology"/>
<dbReference type="NCBIfam" id="NF001381">
    <property type="entry name" value="PRK00279.1-3"/>
    <property type="match status" value="1"/>
</dbReference>
<dbReference type="Gene3D" id="3.40.50.300">
    <property type="entry name" value="P-loop containing nucleotide triphosphate hydrolases"/>
    <property type="match status" value="1"/>
</dbReference>
<comment type="caution">
    <text evidence="8">The sequence shown here is derived from an EMBL/GenBank/DDBJ whole genome shotgun (WGS) entry which is preliminary data.</text>
</comment>
<comment type="subunit">
    <text evidence="5 7">Monomer.</text>
</comment>
<keyword evidence="5 7" id="KW-0067">ATP-binding</keyword>
<evidence type="ECO:0000313" key="8">
    <source>
        <dbReference type="EMBL" id="HGT46988.1"/>
    </source>
</evidence>
<feature type="binding site" evidence="5">
    <location>
        <position position="130"/>
    </location>
    <ligand>
        <name>Zn(2+)</name>
        <dbReference type="ChEBI" id="CHEBI:29105"/>
        <note>structural</note>
    </ligand>
</feature>
<evidence type="ECO:0000256" key="2">
    <source>
        <dbReference type="ARBA" id="ARBA00022727"/>
    </source>
</evidence>
<dbReference type="AlphaFoldDB" id="A0A832G1R9"/>
<keyword evidence="1 5" id="KW-0808">Transferase</keyword>
<keyword evidence="5" id="KW-0479">Metal-binding</keyword>
<evidence type="ECO:0000256" key="4">
    <source>
        <dbReference type="ARBA" id="ARBA00022777"/>
    </source>
</evidence>
<sequence length="219" mass="24393">MQIILFGSPGVGKGTQAKLLSEQFNIPHISTGDILRKAVQDKTELGLKAAEIMNRGELVPDDIMIGIIKDVLKSDSCKNGFILDGFPRTTVQAEALDKLFSELHLNDVMLVHITADEEEIIKRLNGRRACKVCGSIFTLSEIEGLNNCPKCGAENSFYLRDDDKEEVIRKRLKVYETNTKPVLGYYEAKGKVVTINGLNTIEEVNKELIEVLKKKSVNN</sequence>
<feature type="binding site" evidence="5">
    <location>
        <position position="148"/>
    </location>
    <ligand>
        <name>Zn(2+)</name>
        <dbReference type="ChEBI" id="CHEBI:29105"/>
        <note>structural</note>
    </ligand>
</feature>
<dbReference type="InterPro" id="IPR027417">
    <property type="entry name" value="P-loop_NTPase"/>
</dbReference>
<keyword evidence="2 5" id="KW-0545">Nucleotide biosynthesis</keyword>
<dbReference type="EC" id="2.7.4.3" evidence="5 7"/>
<feature type="binding site" evidence="5">
    <location>
        <position position="36"/>
    </location>
    <ligand>
        <name>AMP</name>
        <dbReference type="ChEBI" id="CHEBI:456215"/>
    </ligand>
</feature>
<evidence type="ECO:0000256" key="1">
    <source>
        <dbReference type="ARBA" id="ARBA00022679"/>
    </source>
</evidence>
<dbReference type="GO" id="GO:0008270">
    <property type="term" value="F:zinc ion binding"/>
    <property type="evidence" value="ECO:0007669"/>
    <property type="project" value="UniProtKB-UniRule"/>
</dbReference>
<comment type="pathway">
    <text evidence="5">Purine metabolism; AMP biosynthesis via salvage pathway; AMP from ADP: step 1/1.</text>
</comment>
<dbReference type="GO" id="GO:0005524">
    <property type="term" value="F:ATP binding"/>
    <property type="evidence" value="ECO:0007669"/>
    <property type="project" value="UniProtKB-UniRule"/>
</dbReference>